<evidence type="ECO:0000256" key="6">
    <source>
        <dbReference type="ARBA" id="ARBA00023016"/>
    </source>
</evidence>
<dbReference type="FunFam" id="2.60.34.10:FF:000014">
    <property type="entry name" value="Chaperone protein DnaK HSP70"/>
    <property type="match status" value="1"/>
</dbReference>
<dbReference type="InterPro" id="IPR018181">
    <property type="entry name" value="Heat_shock_70_CS"/>
</dbReference>
<sequence>MGKIIGIDLGTTNSCVYVMEGKEPKCITNPNGGRTTPSIVAFTDKERLVGDTAKRQAVTNPERTVFAVKRLMGRRFDAPEVTRWKDHSPYHIVAASNGDAAVEVDGRLYSPPEISAMILAQLKADAEAYLGESVKEAVITVPAYFNDAQRQATKDAGRIAGLDVKRIINEPTAASLAYGFDKKANEKIAVFDLGGGTFDISILEVGDNVVEVRATNGDTFLGGEDFDQRIIQYLVKEFQAQSGIDLSQDRMALQRLKEAAESAKKELSSSMETEINLPFITADASGPKHLLMKLSRSKLEQLVGDLVDRTIEPCKKALADAGLSASQIDEVVLVGGMTRMPLVQQKVGEFFGKDPNRSMNPDEVVAMGASIQGGILAGDVKDVLLLDVTPLSLGIETMGGVFTKLIDRNTTIPTRKSQTFTTASDNQPSVSIHVLQGERPMASDNMTLARFDLTGIPPAPRGMPQIEVTFDIDANGIVNVSAKDLGTGKQQSIQITASSGLSEEEIQKLVREAEAHADDDKKKQELIEARNHADSLIYGTEKSINDLGDKLDAALKSDIQSKMDALKKVMEGDDAEAIKGATDELAKASHKLAEQLYQQQQQQQGGESAGQPGAAGAAGGAQHGSSAKPDDDVMDADFTEVK</sequence>
<dbReference type="Gene3D" id="1.20.1270.10">
    <property type="match status" value="1"/>
</dbReference>
<dbReference type="Gene3D" id="3.30.420.40">
    <property type="match status" value="2"/>
</dbReference>
<evidence type="ECO:0000256" key="10">
    <source>
        <dbReference type="SAM" id="Coils"/>
    </source>
</evidence>
<dbReference type="InterPro" id="IPR043129">
    <property type="entry name" value="ATPase_NBD"/>
</dbReference>
<dbReference type="Pfam" id="PF00012">
    <property type="entry name" value="HSP70"/>
    <property type="match status" value="1"/>
</dbReference>
<evidence type="ECO:0000256" key="3">
    <source>
        <dbReference type="ARBA" id="ARBA00022553"/>
    </source>
</evidence>
<gene>
    <name evidence="8 12" type="primary">dnaK</name>
    <name evidence="12" type="ORF">H9962_06300</name>
</gene>
<keyword evidence="3 8" id="KW-0597">Phosphoprotein</keyword>
<dbReference type="Gene3D" id="3.90.640.10">
    <property type="entry name" value="Actin, Chain A, domain 4"/>
    <property type="match status" value="1"/>
</dbReference>
<organism evidence="12 13">
    <name type="scientific">Candidatus Mailhella merdigallinarum</name>
    <dbReference type="NCBI Taxonomy" id="2838658"/>
    <lineage>
        <taxon>Bacteria</taxon>
        <taxon>Pseudomonadati</taxon>
        <taxon>Thermodesulfobacteriota</taxon>
        <taxon>Desulfovibrionia</taxon>
        <taxon>Desulfovibrionales</taxon>
        <taxon>Desulfovibrionaceae</taxon>
        <taxon>Mailhella</taxon>
    </lineage>
</organism>
<comment type="similarity">
    <text evidence="1 8 9">Belongs to the heat shock protein 70 family.</text>
</comment>
<feature type="modified residue" description="Phosphothreonine; by autocatalysis" evidence="8">
    <location>
        <position position="197"/>
    </location>
</feature>
<dbReference type="GO" id="GO:0051082">
    <property type="term" value="F:unfolded protein binding"/>
    <property type="evidence" value="ECO:0007669"/>
    <property type="project" value="InterPro"/>
</dbReference>
<evidence type="ECO:0000256" key="2">
    <source>
        <dbReference type="ARBA" id="ARBA00014415"/>
    </source>
</evidence>
<keyword evidence="10" id="KW-0175">Coiled coil</keyword>
<evidence type="ECO:0000256" key="9">
    <source>
        <dbReference type="RuleBase" id="RU003322"/>
    </source>
</evidence>
<dbReference type="NCBIfam" id="NF003520">
    <property type="entry name" value="PRK05183.1"/>
    <property type="match status" value="1"/>
</dbReference>
<reference evidence="12" key="2">
    <citation type="submission" date="2021-04" db="EMBL/GenBank/DDBJ databases">
        <authorList>
            <person name="Gilroy R."/>
        </authorList>
    </citation>
    <scope>NUCLEOTIDE SEQUENCE</scope>
    <source>
        <strain evidence="12">CHK186-16707</strain>
    </source>
</reference>
<evidence type="ECO:0000256" key="11">
    <source>
        <dbReference type="SAM" id="MobiDB-lite"/>
    </source>
</evidence>
<dbReference type="PROSITE" id="PS01036">
    <property type="entry name" value="HSP70_3"/>
    <property type="match status" value="1"/>
</dbReference>
<dbReference type="NCBIfam" id="TIGR02350">
    <property type="entry name" value="prok_dnaK"/>
    <property type="match status" value="1"/>
</dbReference>
<keyword evidence="7 8" id="KW-0143">Chaperone</keyword>
<dbReference type="Gene3D" id="2.60.34.10">
    <property type="entry name" value="Substrate Binding Domain Of DNAk, Chain A, domain 1"/>
    <property type="match status" value="1"/>
</dbReference>
<feature type="compositionally biased region" description="Acidic residues" evidence="11">
    <location>
        <begin position="632"/>
        <end position="642"/>
    </location>
</feature>
<dbReference type="PROSITE" id="PS00297">
    <property type="entry name" value="HSP70_1"/>
    <property type="match status" value="1"/>
</dbReference>
<feature type="region of interest" description="Disordered" evidence="11">
    <location>
        <begin position="592"/>
        <end position="642"/>
    </location>
</feature>
<dbReference type="SUPFAM" id="SSF53067">
    <property type="entry name" value="Actin-like ATPase domain"/>
    <property type="match status" value="2"/>
</dbReference>
<dbReference type="InterPro" id="IPR029047">
    <property type="entry name" value="HSP70_peptide-bd_sf"/>
</dbReference>
<comment type="induction">
    <text evidence="8">By stress conditions e.g. heat shock.</text>
</comment>
<dbReference type="NCBIfam" id="NF001413">
    <property type="entry name" value="PRK00290.1"/>
    <property type="match status" value="1"/>
</dbReference>
<dbReference type="PRINTS" id="PR00301">
    <property type="entry name" value="HEATSHOCK70"/>
</dbReference>
<dbReference type="InterPro" id="IPR013126">
    <property type="entry name" value="Hsp_70_fam"/>
</dbReference>
<dbReference type="FunFam" id="1.20.1270.10:FF:000001">
    <property type="entry name" value="Molecular chaperone DnaK"/>
    <property type="match status" value="1"/>
</dbReference>
<proteinExistence type="evidence at transcript level"/>
<dbReference type="CDD" id="cd10234">
    <property type="entry name" value="ASKHA_NBD_HSP70_DnaK-like"/>
    <property type="match status" value="1"/>
</dbReference>
<evidence type="ECO:0000256" key="5">
    <source>
        <dbReference type="ARBA" id="ARBA00022840"/>
    </source>
</evidence>
<comment type="caution">
    <text evidence="12">The sequence shown here is derived from an EMBL/GenBank/DDBJ whole genome shotgun (WGS) entry which is preliminary data.</text>
</comment>
<dbReference type="HAMAP" id="MF_00332">
    <property type="entry name" value="DnaK"/>
    <property type="match status" value="1"/>
</dbReference>
<evidence type="ECO:0000313" key="13">
    <source>
        <dbReference type="Proteomes" id="UP000824225"/>
    </source>
</evidence>
<feature type="coiled-coil region" evidence="10">
    <location>
        <begin position="246"/>
        <end position="273"/>
    </location>
</feature>
<evidence type="ECO:0000256" key="8">
    <source>
        <dbReference type="HAMAP-Rule" id="MF_00332"/>
    </source>
</evidence>
<evidence type="ECO:0000256" key="4">
    <source>
        <dbReference type="ARBA" id="ARBA00022741"/>
    </source>
</evidence>
<dbReference type="SUPFAM" id="SSF100934">
    <property type="entry name" value="Heat shock protein 70kD (HSP70), C-terminal subdomain"/>
    <property type="match status" value="1"/>
</dbReference>
<name>A0A9D2HEN0_9BACT</name>
<evidence type="ECO:0000313" key="12">
    <source>
        <dbReference type="EMBL" id="HJA08781.1"/>
    </source>
</evidence>
<keyword evidence="4 8" id="KW-0547">Nucleotide-binding</keyword>
<dbReference type="InterPro" id="IPR029048">
    <property type="entry name" value="HSP70_C_sf"/>
</dbReference>
<dbReference type="InterPro" id="IPR012725">
    <property type="entry name" value="Chaperone_DnaK"/>
</dbReference>
<dbReference type="GO" id="GO:0005524">
    <property type="term" value="F:ATP binding"/>
    <property type="evidence" value="ECO:0007669"/>
    <property type="project" value="UniProtKB-UniRule"/>
</dbReference>
<dbReference type="AlphaFoldDB" id="A0A9D2HEN0"/>
<evidence type="ECO:0000256" key="1">
    <source>
        <dbReference type="ARBA" id="ARBA00007381"/>
    </source>
</evidence>
<dbReference type="SUPFAM" id="SSF100920">
    <property type="entry name" value="Heat shock protein 70kD (HSP70), peptide-binding domain"/>
    <property type="match status" value="1"/>
</dbReference>
<keyword evidence="6 8" id="KW-0346">Stress response</keyword>
<dbReference type="GO" id="GO:0140662">
    <property type="term" value="F:ATP-dependent protein folding chaperone"/>
    <property type="evidence" value="ECO:0007669"/>
    <property type="project" value="InterPro"/>
</dbReference>
<dbReference type="Proteomes" id="UP000824225">
    <property type="component" value="Unassembled WGS sequence"/>
</dbReference>
<dbReference type="PANTHER" id="PTHR19375">
    <property type="entry name" value="HEAT SHOCK PROTEIN 70KDA"/>
    <property type="match status" value="1"/>
</dbReference>
<dbReference type="EMBL" id="DXAN01000021">
    <property type="protein sequence ID" value="HJA08781.1"/>
    <property type="molecule type" value="Genomic_DNA"/>
</dbReference>
<dbReference type="FunFam" id="3.90.640.10:FF:000003">
    <property type="entry name" value="Molecular chaperone DnaK"/>
    <property type="match status" value="1"/>
</dbReference>
<dbReference type="PROSITE" id="PS00329">
    <property type="entry name" value="HSP70_2"/>
    <property type="match status" value="1"/>
</dbReference>
<accession>A0A9D2HEN0</accession>
<comment type="function">
    <text evidence="8">Acts as a chaperone.</text>
</comment>
<keyword evidence="5 8" id="KW-0067">ATP-binding</keyword>
<dbReference type="FunFam" id="3.30.420.40:FF:000004">
    <property type="entry name" value="Molecular chaperone DnaK"/>
    <property type="match status" value="1"/>
</dbReference>
<evidence type="ECO:0000256" key="7">
    <source>
        <dbReference type="ARBA" id="ARBA00023186"/>
    </source>
</evidence>
<reference evidence="12" key="1">
    <citation type="journal article" date="2021" name="PeerJ">
        <title>Extensive microbial diversity within the chicken gut microbiome revealed by metagenomics and culture.</title>
        <authorList>
            <person name="Gilroy R."/>
            <person name="Ravi A."/>
            <person name="Getino M."/>
            <person name="Pursley I."/>
            <person name="Horton D.L."/>
            <person name="Alikhan N.F."/>
            <person name="Baker D."/>
            <person name="Gharbi K."/>
            <person name="Hall N."/>
            <person name="Watson M."/>
            <person name="Adriaenssens E.M."/>
            <person name="Foster-Nyarko E."/>
            <person name="Jarju S."/>
            <person name="Secka A."/>
            <person name="Antonio M."/>
            <person name="Oren A."/>
            <person name="Chaudhuri R.R."/>
            <person name="La Ragione R."/>
            <person name="Hildebrand F."/>
            <person name="Pallen M.J."/>
        </authorList>
    </citation>
    <scope>NUCLEOTIDE SEQUENCE</scope>
    <source>
        <strain evidence="12">CHK186-16707</strain>
    </source>
</reference>
<protein>
    <recommendedName>
        <fullName evidence="2 8">Chaperone protein DnaK</fullName>
    </recommendedName>
    <alternativeName>
        <fullName evidence="8">HSP70</fullName>
    </alternativeName>
    <alternativeName>
        <fullName evidence="8">Heat shock 70 kDa protein</fullName>
    </alternativeName>
    <alternativeName>
        <fullName evidence="8">Heat shock protein 70</fullName>
    </alternativeName>
</protein>
<feature type="compositionally biased region" description="Low complexity" evidence="11">
    <location>
        <begin position="598"/>
        <end position="615"/>
    </location>
</feature>